<comment type="caution">
    <text evidence="1">The sequence shown here is derived from an EMBL/GenBank/DDBJ whole genome shotgun (WGS) entry which is preliminary data.</text>
</comment>
<evidence type="ECO:0000313" key="1">
    <source>
        <dbReference type="EMBL" id="KAL3610767.1"/>
    </source>
</evidence>
<organism evidence="1 2">
    <name type="scientific">Populus alba</name>
    <name type="common">White poplar</name>
    <dbReference type="NCBI Taxonomy" id="43335"/>
    <lineage>
        <taxon>Eukaryota</taxon>
        <taxon>Viridiplantae</taxon>
        <taxon>Streptophyta</taxon>
        <taxon>Embryophyta</taxon>
        <taxon>Tracheophyta</taxon>
        <taxon>Spermatophyta</taxon>
        <taxon>Magnoliopsida</taxon>
        <taxon>eudicotyledons</taxon>
        <taxon>Gunneridae</taxon>
        <taxon>Pentapetalae</taxon>
        <taxon>rosids</taxon>
        <taxon>fabids</taxon>
        <taxon>Malpighiales</taxon>
        <taxon>Salicaceae</taxon>
        <taxon>Saliceae</taxon>
        <taxon>Populus</taxon>
    </lineage>
</organism>
<dbReference type="Proteomes" id="UP000309997">
    <property type="component" value="Unassembled WGS sequence"/>
</dbReference>
<accession>A0ACC4D0X3</accession>
<reference evidence="1 2" key="1">
    <citation type="journal article" date="2024" name="Plant Biotechnol. J.">
        <title>Genome and CRISPR/Cas9 system of a widespread forest tree (Populus alba) in the world.</title>
        <authorList>
            <person name="Liu Y.J."/>
            <person name="Jiang P.F."/>
            <person name="Han X.M."/>
            <person name="Li X.Y."/>
            <person name="Wang H.M."/>
            <person name="Wang Y.J."/>
            <person name="Wang X.X."/>
            <person name="Zeng Q.Y."/>
        </authorList>
    </citation>
    <scope>NUCLEOTIDE SEQUENCE [LARGE SCALE GENOMIC DNA]</scope>
    <source>
        <strain evidence="2">cv. PAL-ZL1</strain>
    </source>
</reference>
<keyword evidence="2" id="KW-1185">Reference proteome</keyword>
<protein>
    <submittedName>
        <fullName evidence="1">Uncharacterized protein</fullName>
    </submittedName>
</protein>
<name>A0ACC4D0X3_POPAL</name>
<dbReference type="EMBL" id="RCHU02000001">
    <property type="protein sequence ID" value="KAL3610767.1"/>
    <property type="molecule type" value="Genomic_DNA"/>
</dbReference>
<gene>
    <name evidence="1" type="ORF">D5086_001787</name>
</gene>
<sequence length="104" mass="11555">MKQWKYLDLLAENAQNWDTKGTYEAPSKTQSHTSSGGMYKPYGKIHDLQAKFTSLARKVEALELKKSGQLKSVQDNCVSKSACETNEHATNNCPTLPSFQGMSP</sequence>
<proteinExistence type="predicted"/>
<evidence type="ECO:0000313" key="2">
    <source>
        <dbReference type="Proteomes" id="UP000309997"/>
    </source>
</evidence>